<protein>
    <submittedName>
        <fullName evidence="1">Uncharacterized protein</fullName>
    </submittedName>
</protein>
<dbReference type="Proteomes" id="UP001365542">
    <property type="component" value="Unassembled WGS sequence"/>
</dbReference>
<reference evidence="1 2" key="1">
    <citation type="submission" date="2019-10" db="EMBL/GenBank/DDBJ databases">
        <authorList>
            <person name="Palmer J.M."/>
        </authorList>
    </citation>
    <scope>NUCLEOTIDE SEQUENCE [LARGE SCALE GENOMIC DNA]</scope>
    <source>
        <strain evidence="1 2">TWF694</strain>
    </source>
</reference>
<organism evidence="1 2">
    <name type="scientific">Orbilia ellipsospora</name>
    <dbReference type="NCBI Taxonomy" id="2528407"/>
    <lineage>
        <taxon>Eukaryota</taxon>
        <taxon>Fungi</taxon>
        <taxon>Dikarya</taxon>
        <taxon>Ascomycota</taxon>
        <taxon>Pezizomycotina</taxon>
        <taxon>Orbiliomycetes</taxon>
        <taxon>Orbiliales</taxon>
        <taxon>Orbiliaceae</taxon>
        <taxon>Orbilia</taxon>
    </lineage>
</organism>
<evidence type="ECO:0000313" key="2">
    <source>
        <dbReference type="Proteomes" id="UP001365542"/>
    </source>
</evidence>
<name>A0AAV9XRR1_9PEZI</name>
<accession>A0AAV9XRR1</accession>
<keyword evidence="2" id="KW-1185">Reference proteome</keyword>
<dbReference type="EMBL" id="JAVHJO010000001">
    <property type="protein sequence ID" value="KAK6544802.1"/>
    <property type="molecule type" value="Genomic_DNA"/>
</dbReference>
<gene>
    <name evidence="1" type="ORF">TWF694_001484</name>
</gene>
<dbReference type="AlphaFoldDB" id="A0AAV9XRR1"/>
<proteinExistence type="predicted"/>
<comment type="caution">
    <text evidence="1">The sequence shown here is derived from an EMBL/GenBank/DDBJ whole genome shotgun (WGS) entry which is preliminary data.</text>
</comment>
<evidence type="ECO:0000313" key="1">
    <source>
        <dbReference type="EMBL" id="KAK6544802.1"/>
    </source>
</evidence>
<sequence length="103" mass="12265">MPSKRWNNDASSFEFWYTRSRFFCGDDTSTHEYTKHLQKKIIQSSECDPTVFENELNGRFGWSTEDIIAFYELLSSRLVYKHNLFQITNMSLPQGEHIIWFAV</sequence>